<evidence type="ECO:0000256" key="4">
    <source>
        <dbReference type="PIRSR" id="PIRSR600514-1"/>
    </source>
</evidence>
<evidence type="ECO:0000256" key="1">
    <source>
        <dbReference type="ARBA" id="ARBA00008875"/>
    </source>
</evidence>
<dbReference type="InterPro" id="IPR000514">
    <property type="entry name" value="Glyco_hydro_39"/>
</dbReference>
<gene>
    <name evidence="6" type="ORF">BSCA_1180</name>
</gene>
<dbReference type="Gene3D" id="2.60.40.1500">
    <property type="entry name" value="Glycosyl hydrolase domain, family 39"/>
    <property type="match status" value="1"/>
</dbReference>
<dbReference type="EMBL" id="JGZO01000001">
    <property type="protein sequence ID" value="KFI95883.1"/>
    <property type="molecule type" value="Genomic_DNA"/>
</dbReference>
<organism evidence="6 7">
    <name type="scientific">Bifidobacterium scardovii</name>
    <dbReference type="NCBI Taxonomy" id="158787"/>
    <lineage>
        <taxon>Bacteria</taxon>
        <taxon>Bacillati</taxon>
        <taxon>Actinomycetota</taxon>
        <taxon>Actinomycetes</taxon>
        <taxon>Bifidobacteriales</taxon>
        <taxon>Bifidobacteriaceae</taxon>
        <taxon>Bifidobacterium</taxon>
    </lineage>
</organism>
<dbReference type="InterPro" id="IPR051923">
    <property type="entry name" value="Glycosyl_Hydrolase_39"/>
</dbReference>
<dbReference type="PANTHER" id="PTHR12631:SF8">
    <property type="entry name" value="ALPHA-L-IDURONIDASE"/>
    <property type="match status" value="1"/>
</dbReference>
<dbReference type="PANTHER" id="PTHR12631">
    <property type="entry name" value="ALPHA-L-IDURONIDASE"/>
    <property type="match status" value="1"/>
</dbReference>
<evidence type="ECO:0000256" key="3">
    <source>
        <dbReference type="ARBA" id="ARBA00023295"/>
    </source>
</evidence>
<keyword evidence="3" id="KW-0326">Glycosidase</keyword>
<keyword evidence="7" id="KW-1185">Reference proteome</keyword>
<dbReference type="GO" id="GO:0005975">
    <property type="term" value="P:carbohydrate metabolic process"/>
    <property type="evidence" value="ECO:0007669"/>
    <property type="project" value="InterPro"/>
</dbReference>
<proteinExistence type="inferred from homology"/>
<dbReference type="OrthoDB" id="9776971at2"/>
<dbReference type="GeneID" id="85165097"/>
<dbReference type="PRINTS" id="PR00745">
    <property type="entry name" value="GLHYDRLASE39"/>
</dbReference>
<dbReference type="Gene3D" id="3.20.20.80">
    <property type="entry name" value="Glycosidases"/>
    <property type="match status" value="1"/>
</dbReference>
<dbReference type="GO" id="GO:0004553">
    <property type="term" value="F:hydrolase activity, hydrolyzing O-glycosyl compounds"/>
    <property type="evidence" value="ECO:0007669"/>
    <property type="project" value="InterPro"/>
</dbReference>
<comment type="caution">
    <text evidence="6">The sequence shown here is derived from an EMBL/GenBank/DDBJ whole genome shotgun (WGS) entry which is preliminary data.</text>
</comment>
<dbReference type="InterPro" id="IPR049166">
    <property type="entry name" value="GH39_cat"/>
</dbReference>
<evidence type="ECO:0000313" key="6">
    <source>
        <dbReference type="EMBL" id="KFI95883.1"/>
    </source>
</evidence>
<dbReference type="RefSeq" id="WP_033516489.1">
    <property type="nucleotide sequence ID" value="NZ_CAUPKV010000026.1"/>
</dbReference>
<dbReference type="SUPFAM" id="SSF51445">
    <property type="entry name" value="(Trans)glycosidases"/>
    <property type="match status" value="1"/>
</dbReference>
<dbReference type="eggNOG" id="COG3664">
    <property type="taxonomic scope" value="Bacteria"/>
</dbReference>
<dbReference type="AlphaFoldDB" id="A0A087DK33"/>
<sequence>MGSYREIGWSYPPKDYGRWADLIRATAAHLAERYGAHAVASWYFELWNEPDIFYWSGTIEDYCRLFDVTEQALHGVLPQARLGGPTVAGVFDQGAGREAMQAFLRHCKTGTNACGGETGTRLDFVTFHVKGAEFFADPNVAKAVPSVGNLVNQVRTGLQLMAEAGYAGLDVALSEADPDTWAAGGLNDNANMRFRNTEYYASYVAAAYGQILELGRRYGSCVCPLAWAFMFPQEECFTGTRTFSTQGINKAVFNAFELLSRMGDDAIGLCSDAVADIVVDRAVDADFGLAAPRKYTGEGSQTVVSGLVSRSDGAVQILVYAHCDDIDRNDESEVELRVTGLAPGSYRCTHYRIDADHSNAYAQWVAEGGPRYPRGERYERIKRADALERYEPDRVVSAEKGETMVTWRMPAHAVSMIILERQA</sequence>
<dbReference type="SUPFAM" id="SSF51011">
    <property type="entry name" value="Glycosyl hydrolase domain"/>
    <property type="match status" value="1"/>
</dbReference>
<dbReference type="InterPro" id="IPR049165">
    <property type="entry name" value="GH39_as"/>
</dbReference>
<feature type="active site" description="Proton donor" evidence="4">
    <location>
        <position position="49"/>
    </location>
</feature>
<evidence type="ECO:0000256" key="2">
    <source>
        <dbReference type="ARBA" id="ARBA00022801"/>
    </source>
</evidence>
<evidence type="ECO:0000313" key="7">
    <source>
        <dbReference type="Proteomes" id="UP000029033"/>
    </source>
</evidence>
<dbReference type="Proteomes" id="UP000029033">
    <property type="component" value="Unassembled WGS sequence"/>
</dbReference>
<evidence type="ECO:0000259" key="5">
    <source>
        <dbReference type="Pfam" id="PF01229"/>
    </source>
</evidence>
<dbReference type="InterPro" id="IPR017853">
    <property type="entry name" value="GH"/>
</dbReference>
<protein>
    <submittedName>
        <fullName evidence="6">Putative glycoside hydrolase family protein</fullName>
    </submittedName>
</protein>
<comment type="similarity">
    <text evidence="1">Belongs to the glycosyl hydrolase 39 family.</text>
</comment>
<accession>A0A087DK33</accession>
<name>A0A087DK33_9BIFI</name>
<keyword evidence="2 6" id="KW-0378">Hydrolase</keyword>
<dbReference type="PROSITE" id="PS01027">
    <property type="entry name" value="GLYCOSYL_HYDROL_F39"/>
    <property type="match status" value="1"/>
</dbReference>
<dbReference type="Pfam" id="PF01229">
    <property type="entry name" value="Glyco_hydro_39"/>
    <property type="match status" value="1"/>
</dbReference>
<reference evidence="6 7" key="1">
    <citation type="submission" date="2014-03" db="EMBL/GenBank/DDBJ databases">
        <title>Genomics of Bifidobacteria.</title>
        <authorList>
            <person name="Ventura M."/>
            <person name="Milani C."/>
            <person name="Lugli G.A."/>
        </authorList>
    </citation>
    <scope>NUCLEOTIDE SEQUENCE [LARGE SCALE GENOMIC DNA]</scope>
    <source>
        <strain evidence="6 7">LMG 21589</strain>
    </source>
</reference>
<dbReference type="STRING" id="158787.BSCA_1180"/>
<feature type="domain" description="Glycosyl hydrolases family 39 N-terminal catalytic" evidence="5">
    <location>
        <begin position="12"/>
        <end position="385"/>
    </location>
</feature>